<sequence length="162" mass="19174">MYYFFQQPSVHFTIEFAPPQRYNNFWYNDLGSQIQQNQFYQMPHHFNSFNSYDRTQIGLGNQRDDEIKYHKHHIFPQQFEEWFSQKGIKIHKFCILVTRYEHQNLIHGRGGWNPKWGIFISNNPNATNDDGTSEDQGDGTAEDGDAKGNTVKMLYFQNPSVN</sequence>
<dbReference type="InterPro" id="IPR011755">
    <property type="entry name" value="CHP02269_MYXXA"/>
</dbReference>
<evidence type="ECO:0000313" key="2">
    <source>
        <dbReference type="EMBL" id="EGC34053.1"/>
    </source>
</evidence>
<feature type="region of interest" description="Disordered" evidence="1">
    <location>
        <begin position="123"/>
        <end position="149"/>
    </location>
</feature>
<proteinExistence type="predicted"/>
<evidence type="ECO:0000256" key="1">
    <source>
        <dbReference type="SAM" id="MobiDB-lite"/>
    </source>
</evidence>
<reference evidence="3" key="1">
    <citation type="journal article" date="2011" name="Genome Biol.">
        <title>Comparative genomics of the social amoebae Dictyostelium discoideum and Dictyostelium purpureum.</title>
        <authorList>
            <consortium name="US DOE Joint Genome Institute (JGI-PGF)"/>
            <person name="Sucgang R."/>
            <person name="Kuo A."/>
            <person name="Tian X."/>
            <person name="Salerno W."/>
            <person name="Parikh A."/>
            <person name="Feasley C.L."/>
            <person name="Dalin E."/>
            <person name="Tu H."/>
            <person name="Huang E."/>
            <person name="Barry K."/>
            <person name="Lindquist E."/>
            <person name="Shapiro H."/>
            <person name="Bruce D."/>
            <person name="Schmutz J."/>
            <person name="Salamov A."/>
            <person name="Fey P."/>
            <person name="Gaudet P."/>
            <person name="Anjard C."/>
            <person name="Babu M.M."/>
            <person name="Basu S."/>
            <person name="Bushmanova Y."/>
            <person name="van der Wel H."/>
            <person name="Katoh-Kurasawa M."/>
            <person name="Dinh C."/>
            <person name="Coutinho P.M."/>
            <person name="Saito T."/>
            <person name="Elias M."/>
            <person name="Schaap P."/>
            <person name="Kay R.R."/>
            <person name="Henrissat B."/>
            <person name="Eichinger L."/>
            <person name="Rivero F."/>
            <person name="Putnam N.H."/>
            <person name="West C.M."/>
            <person name="Loomis W.F."/>
            <person name="Chisholm R.L."/>
            <person name="Shaulsky G."/>
            <person name="Strassmann J.E."/>
            <person name="Queller D.C."/>
            <person name="Kuspa A."/>
            <person name="Grigoriev I.V."/>
        </authorList>
    </citation>
    <scope>NUCLEOTIDE SEQUENCE [LARGE SCALE GENOMIC DNA]</scope>
    <source>
        <strain evidence="3">QSDP1</strain>
    </source>
</reference>
<dbReference type="EMBL" id="GL871114">
    <property type="protein sequence ID" value="EGC34053.1"/>
    <property type="molecule type" value="Genomic_DNA"/>
</dbReference>
<organism evidence="2 3">
    <name type="scientific">Dictyostelium purpureum</name>
    <name type="common">Slime mold</name>
    <dbReference type="NCBI Taxonomy" id="5786"/>
    <lineage>
        <taxon>Eukaryota</taxon>
        <taxon>Amoebozoa</taxon>
        <taxon>Evosea</taxon>
        <taxon>Eumycetozoa</taxon>
        <taxon>Dictyostelia</taxon>
        <taxon>Dictyosteliales</taxon>
        <taxon>Dictyosteliaceae</taxon>
        <taxon>Dictyostelium</taxon>
    </lineage>
</organism>
<dbReference type="Proteomes" id="UP000001064">
    <property type="component" value="Unassembled WGS sequence"/>
</dbReference>
<dbReference type="GeneID" id="10502455"/>
<name>F0ZPT0_DICPU</name>
<gene>
    <name evidence="2" type="ORF">DICPUDRAFT_153805</name>
</gene>
<dbReference type="Pfam" id="PF09533">
    <property type="entry name" value="DUF2380"/>
    <property type="match status" value="1"/>
</dbReference>
<feature type="compositionally biased region" description="Acidic residues" evidence="1">
    <location>
        <begin position="131"/>
        <end position="143"/>
    </location>
</feature>
<evidence type="ECO:0000313" key="3">
    <source>
        <dbReference type="Proteomes" id="UP000001064"/>
    </source>
</evidence>
<dbReference type="AlphaFoldDB" id="F0ZPT0"/>
<dbReference type="VEuPathDB" id="AmoebaDB:DICPUDRAFT_153805"/>
<dbReference type="InParanoid" id="F0ZPT0"/>
<dbReference type="KEGG" id="dpp:DICPUDRAFT_153805"/>
<dbReference type="RefSeq" id="XP_003289417.1">
    <property type="nucleotide sequence ID" value="XM_003289369.1"/>
</dbReference>
<accession>F0ZPT0</accession>
<keyword evidence="3" id="KW-1185">Reference proteome</keyword>
<protein>
    <submittedName>
        <fullName evidence="2">Uncharacterized protein</fullName>
    </submittedName>
</protein>